<organism evidence="1 2">
    <name type="scientific">Paenibacillus mesotrionivorans</name>
    <dbReference type="NCBI Taxonomy" id="3160968"/>
    <lineage>
        <taxon>Bacteria</taxon>
        <taxon>Bacillati</taxon>
        <taxon>Bacillota</taxon>
        <taxon>Bacilli</taxon>
        <taxon>Bacillales</taxon>
        <taxon>Paenibacillaceae</taxon>
        <taxon>Paenibacillus</taxon>
    </lineage>
</organism>
<sequence>MTTQREPNRLAKEKSPYLLQHAHNPVDWFPWSEEAFEKVERENKPIFLSVGYSTCHWCHVMERESFEDEEVAALLNAHFVAVKVDREERPDVDHVYMSVCQAMTGQGGWPLTVLLAPDRTPFLAGTYYPKRRKFGRVGLMELLAQVAEKWAADPEGMAAIGRQVADETRKQLGEHSSGEVRAGLLHQAYELYNKNFEARYGGFGRAPKFPSSHNLSFLLRYHFRTGEAYALEMVEHTLQAMHRGGMYDHVGFGFARYSTDEKWLVPHFEKMLYDNALLAMTFTEAYQITGKTLYARVVEEIFTYVLRDMTSPEGGFYSAEDADSEGEEGLFYVWSPREMTKVLGDEDAELYCSIYDVTAVGNFAGHSIPNLIGAVSLEHAAEERGMDPLQLKKRMEECRRKLFAHREKRIHPHKDDKILTAWNGLMIMALSKGAKALSRKEYAVAAERAAAFLMAKLRREDGRLLARYRDGEAAYLGYLDDYAFLVCGLIELYEATFKLEHLKNALALNEEMLRVFWDEEEGGLFFNGSDGEKLITRPKELYDGAMPSGNSVAAHNLVRMARLTGSDELAQRTEAQLKAFAGTVMGYPPGFAMYLLAADLHLYPGREAVIAGEVDAADTEALASTLRQRYRPDTALMLHPAGAEEEAEALLPLTVGKLPVAGKAAVYICENFACQAPVTDPKQLM</sequence>
<accession>A0ACC7NS44</accession>
<name>A0ACC7NS44_9BACL</name>
<evidence type="ECO:0000313" key="2">
    <source>
        <dbReference type="Proteomes" id="UP001631969"/>
    </source>
</evidence>
<evidence type="ECO:0000313" key="1">
    <source>
        <dbReference type="EMBL" id="MFM9326815.1"/>
    </source>
</evidence>
<dbReference type="Proteomes" id="UP001631969">
    <property type="component" value="Unassembled WGS sequence"/>
</dbReference>
<reference evidence="1" key="1">
    <citation type="submission" date="2024-12" db="EMBL/GenBank/DDBJ databases">
        <authorList>
            <person name="Wu N."/>
        </authorList>
    </citation>
    <scope>NUCLEOTIDE SEQUENCE</scope>
    <source>
        <strain evidence="1">P15</strain>
    </source>
</reference>
<dbReference type="EMBL" id="JBJURJ010000001">
    <property type="protein sequence ID" value="MFM9326815.1"/>
    <property type="molecule type" value="Genomic_DNA"/>
</dbReference>
<comment type="caution">
    <text evidence="1">The sequence shown here is derived from an EMBL/GenBank/DDBJ whole genome shotgun (WGS) entry which is preliminary data.</text>
</comment>
<gene>
    <name evidence="1" type="ORF">ACI1P1_00750</name>
</gene>
<keyword evidence="2" id="KW-1185">Reference proteome</keyword>
<protein>
    <submittedName>
        <fullName evidence="1">Thioredoxin domain-containing protein</fullName>
    </submittedName>
</protein>
<proteinExistence type="predicted"/>